<keyword evidence="1" id="KW-1133">Transmembrane helix</keyword>
<name>A0A0E9XFI3_ANGAN</name>
<reference evidence="2" key="1">
    <citation type="submission" date="2014-11" db="EMBL/GenBank/DDBJ databases">
        <authorList>
            <person name="Amaro Gonzalez C."/>
        </authorList>
    </citation>
    <scope>NUCLEOTIDE SEQUENCE</scope>
</reference>
<protein>
    <submittedName>
        <fullName evidence="2">Uncharacterized protein</fullName>
    </submittedName>
</protein>
<reference evidence="2" key="2">
    <citation type="journal article" date="2015" name="Fish Shellfish Immunol.">
        <title>Early steps in the European eel (Anguilla anguilla)-Vibrio vulnificus interaction in the gills: Role of the RtxA13 toxin.</title>
        <authorList>
            <person name="Callol A."/>
            <person name="Pajuelo D."/>
            <person name="Ebbesson L."/>
            <person name="Teles M."/>
            <person name="MacKenzie S."/>
            <person name="Amaro C."/>
        </authorList>
    </citation>
    <scope>NUCLEOTIDE SEQUENCE</scope>
</reference>
<accession>A0A0E9XFI3</accession>
<sequence length="52" mass="6056">MPIMCACSEPNGRYTAYESVIVCVCVCWLFFHPHNILEQKQLPSLQSRDHFL</sequence>
<dbReference type="EMBL" id="GBXM01008149">
    <property type="protein sequence ID" value="JAI00429.1"/>
    <property type="molecule type" value="Transcribed_RNA"/>
</dbReference>
<dbReference type="AlphaFoldDB" id="A0A0E9XFI3"/>
<evidence type="ECO:0000256" key="1">
    <source>
        <dbReference type="SAM" id="Phobius"/>
    </source>
</evidence>
<organism evidence="2">
    <name type="scientific">Anguilla anguilla</name>
    <name type="common">European freshwater eel</name>
    <name type="synonym">Muraena anguilla</name>
    <dbReference type="NCBI Taxonomy" id="7936"/>
    <lineage>
        <taxon>Eukaryota</taxon>
        <taxon>Metazoa</taxon>
        <taxon>Chordata</taxon>
        <taxon>Craniata</taxon>
        <taxon>Vertebrata</taxon>
        <taxon>Euteleostomi</taxon>
        <taxon>Actinopterygii</taxon>
        <taxon>Neopterygii</taxon>
        <taxon>Teleostei</taxon>
        <taxon>Anguilliformes</taxon>
        <taxon>Anguillidae</taxon>
        <taxon>Anguilla</taxon>
    </lineage>
</organism>
<feature type="transmembrane region" description="Helical" evidence="1">
    <location>
        <begin position="14"/>
        <end position="31"/>
    </location>
</feature>
<keyword evidence="1" id="KW-0812">Transmembrane</keyword>
<keyword evidence="1" id="KW-0472">Membrane</keyword>
<proteinExistence type="predicted"/>
<evidence type="ECO:0000313" key="2">
    <source>
        <dbReference type="EMBL" id="JAI00429.1"/>
    </source>
</evidence>